<name>A0AC61RAR2_9BACT</name>
<dbReference type="Proteomes" id="UP000306319">
    <property type="component" value="Unassembled WGS sequence"/>
</dbReference>
<organism evidence="1 2">
    <name type="scientific">Lepagella muris</name>
    <dbReference type="NCBI Taxonomy" id="3032870"/>
    <lineage>
        <taxon>Bacteria</taxon>
        <taxon>Pseudomonadati</taxon>
        <taxon>Bacteroidota</taxon>
        <taxon>Bacteroidia</taxon>
        <taxon>Bacteroidales</taxon>
        <taxon>Muribaculaceae</taxon>
        <taxon>Lepagella</taxon>
    </lineage>
</organism>
<dbReference type="EMBL" id="SRYB01000039">
    <property type="protein sequence ID" value="TGY76512.1"/>
    <property type="molecule type" value="Genomic_DNA"/>
</dbReference>
<protein>
    <submittedName>
        <fullName evidence="1">Arabinan endo-1,5-alpha-L-arabinosidase</fullName>
    </submittedName>
</protein>
<comment type="caution">
    <text evidence="1">The sequence shown here is derived from an EMBL/GenBank/DDBJ whole genome shotgun (WGS) entry which is preliminary data.</text>
</comment>
<keyword evidence="2" id="KW-1185">Reference proteome</keyword>
<accession>A0AC61RAR2</accession>
<evidence type="ECO:0000313" key="1">
    <source>
        <dbReference type="EMBL" id="TGY76512.1"/>
    </source>
</evidence>
<sequence>MPTTLESGGTYASFAALFHQKSDSRYTKAGYVISETPNPTIYGSVYEGTVSGDTIKVTITDLAPGTDYHVRAFMNEYKGNVIYSQDFVFTTGEGTLEEQLANYRGPKYPDYYVELSGWSSRDQWNLANVHDPSVMMANDGYFYMYQTDASYGNAHVEGGHFHGRRSKDLINWEYLGGTMPALPEWVVPKLNEIREGMGLPTANPDVNTFGYWAPSVVKVKDDLYRMYYSIVVPGLIDGDNSWGERAFIGMMENTNPANNDGWEDKGYVITNSSDKGLDFHVSPTDWANCYYKFNAIDPSVIITESGEHWMIYGSWNCGIAAVKLDPATGKVAAELGNCWGTDAEIANYGKLIATRQMGNRWQASEGPEVIYRDGYYYLFLAYDGLDVPYNTRVARSRNIDGPYLDMNGTNITEVGGDAYPIVTHPYRFNNSPGWVGFSHCTVFNDGEGNWFYASQARFPANYNGNEFSNALMMGHVRSIVWTKEGWPLVMPERYGNVPQLAIAEEELIGNWELIDLSYAYAVMKESANMTLTADHKVSGGSWDGADWNFDATNGILTVGETELYLKRECDWENADRRATIVFAGIKGTTYWGKKSI</sequence>
<proteinExistence type="predicted"/>
<gene>
    <name evidence="1" type="ORF">E5331_17990</name>
</gene>
<evidence type="ECO:0000313" key="2">
    <source>
        <dbReference type="Proteomes" id="UP000306319"/>
    </source>
</evidence>
<reference evidence="1" key="1">
    <citation type="submission" date="2019-04" db="EMBL/GenBank/DDBJ databases">
        <title>Microbes associate with the intestines of laboratory mice.</title>
        <authorList>
            <person name="Navarre W."/>
            <person name="Wong E."/>
            <person name="Huang K."/>
            <person name="Tropini C."/>
            <person name="Ng K."/>
            <person name="Yu B."/>
        </authorList>
    </citation>
    <scope>NUCLEOTIDE SEQUENCE</scope>
    <source>
        <strain evidence="1">NM04_E33</strain>
    </source>
</reference>